<dbReference type="InterPro" id="IPR005344">
    <property type="entry name" value="TMEM33/Pom33"/>
</dbReference>
<organism evidence="8 9">
    <name type="scientific">Galdieria partita</name>
    <dbReference type="NCBI Taxonomy" id="83374"/>
    <lineage>
        <taxon>Eukaryota</taxon>
        <taxon>Rhodophyta</taxon>
        <taxon>Bangiophyceae</taxon>
        <taxon>Galdieriales</taxon>
        <taxon>Galdieriaceae</taxon>
        <taxon>Galdieria</taxon>
    </lineage>
</organism>
<feature type="transmembrane region" description="Helical" evidence="7">
    <location>
        <begin position="115"/>
        <end position="136"/>
    </location>
</feature>
<dbReference type="EMBL" id="BQMJ01000037">
    <property type="protein sequence ID" value="GJQ12790.1"/>
    <property type="molecule type" value="Genomic_DNA"/>
</dbReference>
<dbReference type="GO" id="GO:0005783">
    <property type="term" value="C:endoplasmic reticulum"/>
    <property type="evidence" value="ECO:0007669"/>
    <property type="project" value="TreeGrafter"/>
</dbReference>
<evidence type="ECO:0000256" key="3">
    <source>
        <dbReference type="ARBA" id="ARBA00022692"/>
    </source>
</evidence>
<evidence type="ECO:0000256" key="1">
    <source>
        <dbReference type="ARBA" id="ARBA00004141"/>
    </source>
</evidence>
<comment type="caution">
    <text evidence="8">The sequence shown here is derived from an EMBL/GenBank/DDBJ whole genome shotgun (WGS) entry which is preliminary data.</text>
</comment>
<dbReference type="Proteomes" id="UP001061958">
    <property type="component" value="Unassembled WGS sequence"/>
</dbReference>
<dbReference type="GO" id="GO:0061024">
    <property type="term" value="P:membrane organization"/>
    <property type="evidence" value="ECO:0007669"/>
    <property type="project" value="TreeGrafter"/>
</dbReference>
<keyword evidence="9" id="KW-1185">Reference proteome</keyword>
<evidence type="ECO:0000256" key="5">
    <source>
        <dbReference type="ARBA" id="ARBA00023136"/>
    </source>
</evidence>
<sequence>MDPLKAAEEQFERHDFDTDERWKEFRDNAVTTGSEEHLKRVYFRRYVNHELPLKRSQSTQDNKDDLTTRSSNSTQPSSSVSSLNWRSVVNYAQSFYRVFVQHLRRSTNSISLPRAISTILCSFQLLTIWKALLFLLDQSKKNFLAAFQFALFANIFSLLHIVGVPQMNRQWFQSLVYQEDFAFILYCFVQRSVMPPSTVSLIPIGCRSMISASELLSTLLPSISPTLYYSLSDLFQFILRSRDTVYLLSAITEIILFPIILFRSIQAPQNLFSLFPYSFFLRLRFNFSSHAQLAWRIVNSRLEPLVQNYMPLSWRPYYYRLKNFIRGLSRL</sequence>
<evidence type="ECO:0000256" key="6">
    <source>
        <dbReference type="SAM" id="MobiDB-lite"/>
    </source>
</evidence>
<keyword evidence="3 7" id="KW-0812">Transmembrane</keyword>
<dbReference type="GO" id="GO:0071786">
    <property type="term" value="P:endoplasmic reticulum tubular network organization"/>
    <property type="evidence" value="ECO:0007669"/>
    <property type="project" value="TreeGrafter"/>
</dbReference>
<dbReference type="InterPro" id="IPR051645">
    <property type="entry name" value="PER33/POM33_regulator"/>
</dbReference>
<feature type="transmembrane region" description="Helical" evidence="7">
    <location>
        <begin position="245"/>
        <end position="262"/>
    </location>
</feature>
<keyword evidence="4 7" id="KW-1133">Transmembrane helix</keyword>
<dbReference type="AlphaFoldDB" id="A0A9C7URN2"/>
<dbReference type="PANTHER" id="PTHR12703">
    <property type="entry name" value="TRANSMEMBRANE PROTEIN 33"/>
    <property type="match status" value="1"/>
</dbReference>
<dbReference type="GO" id="GO:0016020">
    <property type="term" value="C:membrane"/>
    <property type="evidence" value="ECO:0007669"/>
    <property type="project" value="UniProtKB-SubCell"/>
</dbReference>
<name>A0A9C7URN2_9RHOD</name>
<protein>
    <submittedName>
        <fullName evidence="8">Uncharacterized protein</fullName>
    </submittedName>
</protein>
<evidence type="ECO:0000313" key="8">
    <source>
        <dbReference type="EMBL" id="GJQ12790.1"/>
    </source>
</evidence>
<evidence type="ECO:0000256" key="7">
    <source>
        <dbReference type="SAM" id="Phobius"/>
    </source>
</evidence>
<proteinExistence type="inferred from homology"/>
<feature type="compositionally biased region" description="Low complexity" evidence="6">
    <location>
        <begin position="68"/>
        <end position="80"/>
    </location>
</feature>
<dbReference type="Pfam" id="PF03661">
    <property type="entry name" value="TMEM33_Pom33"/>
    <property type="match status" value="1"/>
</dbReference>
<reference evidence="8" key="2">
    <citation type="submission" date="2022-01" db="EMBL/GenBank/DDBJ databases">
        <authorList>
            <person name="Hirooka S."/>
            <person name="Miyagishima S.Y."/>
        </authorList>
    </citation>
    <scope>NUCLEOTIDE SEQUENCE</scope>
    <source>
        <strain evidence="8">NBRC 102759</strain>
    </source>
</reference>
<evidence type="ECO:0000313" key="9">
    <source>
        <dbReference type="Proteomes" id="UP001061958"/>
    </source>
</evidence>
<keyword evidence="5 7" id="KW-0472">Membrane</keyword>
<dbReference type="PANTHER" id="PTHR12703:SF4">
    <property type="entry name" value="TRANSMEMBRANE PROTEIN 33"/>
    <property type="match status" value="1"/>
</dbReference>
<feature type="region of interest" description="Disordered" evidence="6">
    <location>
        <begin position="54"/>
        <end position="80"/>
    </location>
</feature>
<dbReference type="OrthoDB" id="10350201at2759"/>
<evidence type="ECO:0000256" key="4">
    <source>
        <dbReference type="ARBA" id="ARBA00022989"/>
    </source>
</evidence>
<reference evidence="8" key="1">
    <citation type="journal article" date="2022" name="Proc. Natl. Acad. Sci. U.S.A.">
        <title>Life cycle and functional genomics of the unicellular red alga Galdieria for elucidating algal and plant evolution and industrial use.</title>
        <authorList>
            <person name="Hirooka S."/>
            <person name="Itabashi T."/>
            <person name="Ichinose T.M."/>
            <person name="Onuma R."/>
            <person name="Fujiwara T."/>
            <person name="Yamashita S."/>
            <person name="Jong L.W."/>
            <person name="Tomita R."/>
            <person name="Iwane A.H."/>
            <person name="Miyagishima S.Y."/>
        </authorList>
    </citation>
    <scope>NUCLEOTIDE SEQUENCE</scope>
    <source>
        <strain evidence="8">NBRC 102759</strain>
    </source>
</reference>
<feature type="transmembrane region" description="Helical" evidence="7">
    <location>
        <begin position="143"/>
        <end position="163"/>
    </location>
</feature>
<comment type="subcellular location">
    <subcellularLocation>
        <location evidence="1">Membrane</location>
        <topology evidence="1">Multi-pass membrane protein</topology>
    </subcellularLocation>
</comment>
<accession>A0A9C7URN2</accession>
<evidence type="ECO:0000256" key="2">
    <source>
        <dbReference type="ARBA" id="ARBA00007322"/>
    </source>
</evidence>
<comment type="similarity">
    <text evidence="2">Belongs to the PER33/POM33 family.</text>
</comment>
<gene>
    <name evidence="8" type="ORF">GpartN1_g4581.t1</name>
</gene>